<gene>
    <name evidence="5" type="ORF">KT99_19359</name>
</gene>
<dbReference type="AlphaFoldDB" id="A9DE61"/>
<dbReference type="GO" id="GO:0019343">
    <property type="term" value="P:cysteine biosynthetic process via cystathionine"/>
    <property type="evidence" value="ECO:0007669"/>
    <property type="project" value="TreeGrafter"/>
</dbReference>
<keyword evidence="6" id="KW-1185">Reference proteome</keyword>
<dbReference type="Gene3D" id="3.40.640.10">
    <property type="entry name" value="Type I PLP-dependent aspartate aminotransferase-like (Major domain)"/>
    <property type="match status" value="1"/>
</dbReference>
<evidence type="ECO:0000313" key="5">
    <source>
        <dbReference type="EMBL" id="EDQ00101.1"/>
    </source>
</evidence>
<dbReference type="PANTHER" id="PTHR11808:SF75">
    <property type="entry name" value="CYSTATHIONINE GAMMA-SYNTHASE"/>
    <property type="match status" value="1"/>
</dbReference>
<dbReference type="InterPro" id="IPR015422">
    <property type="entry name" value="PyrdxlP-dep_Trfase_small"/>
</dbReference>
<dbReference type="CDD" id="cd00614">
    <property type="entry name" value="CGS_like"/>
    <property type="match status" value="1"/>
</dbReference>
<evidence type="ECO:0000256" key="3">
    <source>
        <dbReference type="PIRSR" id="PIRSR001434-2"/>
    </source>
</evidence>
<dbReference type="GO" id="GO:0004123">
    <property type="term" value="F:cystathionine gamma-lyase activity"/>
    <property type="evidence" value="ECO:0007669"/>
    <property type="project" value="TreeGrafter"/>
</dbReference>
<dbReference type="GO" id="GO:0005737">
    <property type="term" value="C:cytoplasm"/>
    <property type="evidence" value="ECO:0007669"/>
    <property type="project" value="TreeGrafter"/>
</dbReference>
<dbReference type="InterPro" id="IPR015424">
    <property type="entry name" value="PyrdxlP-dep_Trfase"/>
</dbReference>
<dbReference type="EMBL" id="ABIC01000026">
    <property type="protein sequence ID" value="EDQ00101.1"/>
    <property type="molecule type" value="Genomic_DNA"/>
</dbReference>
<dbReference type="STRING" id="314608.KT99_19359"/>
<dbReference type="InterPro" id="IPR000277">
    <property type="entry name" value="Cys/Met-Metab_PyrdxlP-dep_enz"/>
</dbReference>
<dbReference type="FunFam" id="3.40.640.10:FF:000038">
    <property type="entry name" value="Cystathionine gamma-synthase"/>
    <property type="match status" value="1"/>
</dbReference>
<comment type="similarity">
    <text evidence="4">Belongs to the trans-sulfuration enzymes family.</text>
</comment>
<dbReference type="GO" id="GO:0030170">
    <property type="term" value="F:pyridoxal phosphate binding"/>
    <property type="evidence" value="ECO:0007669"/>
    <property type="project" value="InterPro"/>
</dbReference>
<evidence type="ECO:0000256" key="4">
    <source>
        <dbReference type="RuleBase" id="RU362118"/>
    </source>
</evidence>
<evidence type="ECO:0000313" key="6">
    <source>
        <dbReference type="Proteomes" id="UP000005839"/>
    </source>
</evidence>
<feature type="modified residue" description="N6-(pyridoxal phosphate)lysine" evidence="3">
    <location>
        <position position="198"/>
    </location>
</feature>
<dbReference type="PROSITE" id="PS00868">
    <property type="entry name" value="CYS_MET_METAB_PP"/>
    <property type="match status" value="1"/>
</dbReference>
<accession>A9DE61</accession>
<dbReference type="InterPro" id="IPR015421">
    <property type="entry name" value="PyrdxlP-dep_Trfase_major"/>
</dbReference>
<dbReference type="InterPro" id="IPR054542">
    <property type="entry name" value="Cys_met_metab_PP"/>
</dbReference>
<dbReference type="NCBIfam" id="TIGR02080">
    <property type="entry name" value="O_succ_thio_ly"/>
    <property type="match status" value="1"/>
</dbReference>
<dbReference type="InterPro" id="IPR011821">
    <property type="entry name" value="O_succ_thio_ly"/>
</dbReference>
<evidence type="ECO:0000256" key="1">
    <source>
        <dbReference type="ARBA" id="ARBA00001933"/>
    </source>
</evidence>
<keyword evidence="2 3" id="KW-0663">Pyridoxal phosphate</keyword>
<dbReference type="RefSeq" id="WP_005500680.1">
    <property type="nucleotide sequence ID" value="NZ_ABIC01000026.1"/>
</dbReference>
<name>A9DE61_9GAMM</name>
<dbReference type="Proteomes" id="UP000005839">
    <property type="component" value="Unassembled WGS sequence"/>
</dbReference>
<dbReference type="FunFam" id="3.90.1150.10:FF:000008">
    <property type="entry name" value="Cystathionine gamma-synthase"/>
    <property type="match status" value="1"/>
</dbReference>
<organism evidence="5 6">
    <name type="scientific">Shewanella benthica KT99</name>
    <dbReference type="NCBI Taxonomy" id="314608"/>
    <lineage>
        <taxon>Bacteria</taxon>
        <taxon>Pseudomonadati</taxon>
        <taxon>Pseudomonadota</taxon>
        <taxon>Gammaproteobacteria</taxon>
        <taxon>Alteromonadales</taxon>
        <taxon>Shewanellaceae</taxon>
        <taxon>Shewanella</taxon>
    </lineage>
</organism>
<comment type="cofactor">
    <cofactor evidence="1 4">
        <name>pyridoxal 5'-phosphate</name>
        <dbReference type="ChEBI" id="CHEBI:597326"/>
    </cofactor>
</comment>
<dbReference type="Gene3D" id="3.90.1150.10">
    <property type="entry name" value="Aspartate Aminotransferase, domain 1"/>
    <property type="match status" value="1"/>
</dbReference>
<comment type="caution">
    <text evidence="5">The sequence shown here is derived from an EMBL/GenBank/DDBJ whole genome shotgun (WGS) entry which is preliminary data.</text>
</comment>
<dbReference type="PIRSF" id="PIRSF001434">
    <property type="entry name" value="CGS"/>
    <property type="match status" value="1"/>
</dbReference>
<sequence>MTERKLATIAVRQGIESDSQYGAVVPPIYLSTNYSFDGHKNPRDYDYSRSGNPTRSILGDAIAALEKGATGVVTCTGMAAITLVTSLLGPDDLLVVPHDCYGGSYRLFTHLAKKGAFKLAVVDQTDGAALEAAIARKPKMVWLETPSNPLLRVVDIEAISKASKLVDALVVVDNTFLSPILQQPLLLGADIVIHSTTKYINGHSDVVGGAVVAKDAELGELLHWWSNTLGLTGSAFDSYLTLRGIRTLAVRMREHQANAQRVLAVLTASEAVDKVYYPGLSDHPGHKIAAKQQQGFGAMLSFELKGGETQLVAFLDKLSVFSLAESLGGVESLVAVPATMTHRAMEPEARAEAGVKETLIRLSVGIEDADDLVADIEAGLAAAAASC</sequence>
<proteinExistence type="inferred from homology"/>
<dbReference type="PANTHER" id="PTHR11808">
    <property type="entry name" value="TRANS-SULFURATION ENZYME FAMILY MEMBER"/>
    <property type="match status" value="1"/>
</dbReference>
<dbReference type="Pfam" id="PF01053">
    <property type="entry name" value="Cys_Met_Meta_PP"/>
    <property type="match status" value="1"/>
</dbReference>
<dbReference type="SUPFAM" id="SSF53383">
    <property type="entry name" value="PLP-dependent transferases"/>
    <property type="match status" value="1"/>
</dbReference>
<protein>
    <submittedName>
        <fullName evidence="5">Cystathionine gamma-synthase</fullName>
    </submittedName>
</protein>
<reference evidence="5 6" key="1">
    <citation type="submission" date="2007-10" db="EMBL/GenBank/DDBJ databases">
        <authorList>
            <person name="Yayanos A."/>
            <person name="Ferriera S."/>
            <person name="Johnson J."/>
            <person name="Kravitz S."/>
            <person name="Halpern A."/>
            <person name="Remington K."/>
            <person name="Beeson K."/>
            <person name="Tran B."/>
            <person name="Rogers Y.-H."/>
            <person name="Friedman R."/>
            <person name="Venter J.C."/>
        </authorList>
    </citation>
    <scope>NUCLEOTIDE SEQUENCE [LARGE SCALE GENOMIC DNA]</scope>
    <source>
        <strain evidence="5 6">KT99</strain>
    </source>
</reference>
<evidence type="ECO:0000256" key="2">
    <source>
        <dbReference type="ARBA" id="ARBA00022898"/>
    </source>
</evidence>
<dbReference type="GO" id="GO:0003962">
    <property type="term" value="F:cystathionine gamma-synthase activity"/>
    <property type="evidence" value="ECO:0007669"/>
    <property type="project" value="TreeGrafter"/>
</dbReference>
<dbReference type="GO" id="GO:0019346">
    <property type="term" value="P:transsulfuration"/>
    <property type="evidence" value="ECO:0007669"/>
    <property type="project" value="InterPro"/>
</dbReference>